<evidence type="ECO:0000313" key="10">
    <source>
        <dbReference type="Proteomes" id="UP000244722"/>
    </source>
</evidence>
<dbReference type="PANTHER" id="PTHR19288">
    <property type="entry name" value="4-NITROPHENYLPHOSPHATASE-RELATED"/>
    <property type="match status" value="1"/>
</dbReference>
<evidence type="ECO:0000256" key="6">
    <source>
        <dbReference type="PIRSR" id="PIRSR000915-1"/>
    </source>
</evidence>
<dbReference type="InterPro" id="IPR023214">
    <property type="entry name" value="HAD_sf"/>
</dbReference>
<dbReference type="Pfam" id="PF13242">
    <property type="entry name" value="Hydrolase_like"/>
    <property type="match status" value="1"/>
</dbReference>
<dbReference type="EC" id="3.1.3.41" evidence="3 5"/>
<dbReference type="PANTHER" id="PTHR19288:SF46">
    <property type="entry name" value="HALOACID DEHALOGENASE-LIKE HYDROLASE DOMAIN-CONTAINING PROTEIN 2"/>
    <property type="match status" value="1"/>
</dbReference>
<evidence type="ECO:0000256" key="1">
    <source>
        <dbReference type="ARBA" id="ARBA00022801"/>
    </source>
</evidence>
<comment type="catalytic activity">
    <reaction evidence="2 5">
        <text>4-nitrophenyl phosphate + H2O = 4-nitrophenol + phosphate + H(+)</text>
        <dbReference type="Rhea" id="RHEA:21664"/>
        <dbReference type="ChEBI" id="CHEBI:15377"/>
        <dbReference type="ChEBI" id="CHEBI:15378"/>
        <dbReference type="ChEBI" id="CHEBI:43474"/>
        <dbReference type="ChEBI" id="CHEBI:57917"/>
        <dbReference type="ChEBI" id="CHEBI:61146"/>
        <dbReference type="EC" id="3.1.3.41"/>
    </reaction>
</comment>
<feature type="active site" description="Nucleophile" evidence="6">
    <location>
        <position position="26"/>
    </location>
</feature>
<name>A0A2T6ZXC2_TUBBO</name>
<dbReference type="GO" id="GO:0008967">
    <property type="term" value="F:phosphoglycolate phosphatase activity"/>
    <property type="evidence" value="ECO:0007669"/>
    <property type="project" value="TreeGrafter"/>
</dbReference>
<dbReference type="GO" id="GO:0004035">
    <property type="term" value="F:alkaline phosphatase activity"/>
    <property type="evidence" value="ECO:0007669"/>
    <property type="project" value="TreeGrafter"/>
</dbReference>
<dbReference type="EMBL" id="NESQ01000072">
    <property type="protein sequence ID" value="PUU80139.1"/>
    <property type="molecule type" value="Genomic_DNA"/>
</dbReference>
<gene>
    <name evidence="9" type="ORF">B9Z19DRAFT_1045232</name>
</gene>
<feature type="binding site" evidence="8">
    <location>
        <position position="243"/>
    </location>
    <ligand>
        <name>Mg(2+)</name>
        <dbReference type="ChEBI" id="CHEBI:18420"/>
    </ligand>
</feature>
<dbReference type="GO" id="GO:0005737">
    <property type="term" value="C:cytoplasm"/>
    <property type="evidence" value="ECO:0007669"/>
    <property type="project" value="TreeGrafter"/>
</dbReference>
<keyword evidence="8" id="KW-0460">Magnesium</keyword>
<dbReference type="NCBIfam" id="TIGR01452">
    <property type="entry name" value="PGP_euk"/>
    <property type="match status" value="1"/>
</dbReference>
<accession>A0A2T6ZXC2</accession>
<dbReference type="InterPro" id="IPR006357">
    <property type="entry name" value="HAD-SF_hydro_IIA"/>
</dbReference>
<dbReference type="Gene3D" id="3.40.50.1000">
    <property type="entry name" value="HAD superfamily/HAD-like"/>
    <property type="match status" value="2"/>
</dbReference>
<evidence type="ECO:0000256" key="5">
    <source>
        <dbReference type="PIRNR" id="PIRNR000915"/>
    </source>
</evidence>
<dbReference type="SUPFAM" id="SSF56784">
    <property type="entry name" value="HAD-like"/>
    <property type="match status" value="1"/>
</dbReference>
<protein>
    <recommendedName>
        <fullName evidence="4 5">4-nitrophenylphosphatase</fullName>
        <shortName evidence="5">PNPPase</shortName>
        <ecNumber evidence="3 5">3.1.3.41</ecNumber>
    </recommendedName>
</protein>
<dbReference type="PIRSF" id="PIRSF000915">
    <property type="entry name" value="PGP-type_phosphatase"/>
    <property type="match status" value="1"/>
</dbReference>
<dbReference type="Pfam" id="PF13344">
    <property type="entry name" value="Hydrolase_6"/>
    <property type="match status" value="1"/>
</dbReference>
<keyword evidence="10" id="KW-1185">Reference proteome</keyword>
<feature type="binding site" evidence="8">
    <location>
        <position position="28"/>
    </location>
    <ligand>
        <name>Mg(2+)</name>
        <dbReference type="ChEBI" id="CHEBI:18420"/>
    </ligand>
</feature>
<proteinExistence type="predicted"/>
<dbReference type="FunFam" id="3.40.50.1000:FF:000039">
    <property type="entry name" value="Phosphoglycolate phosphatase"/>
    <property type="match status" value="1"/>
</dbReference>
<feature type="binding site" evidence="8">
    <location>
        <position position="26"/>
    </location>
    <ligand>
        <name>Mg(2+)</name>
        <dbReference type="ChEBI" id="CHEBI:18420"/>
    </ligand>
</feature>
<dbReference type="GO" id="GO:0046872">
    <property type="term" value="F:metal ion binding"/>
    <property type="evidence" value="ECO:0007669"/>
    <property type="project" value="UniProtKB-KW"/>
</dbReference>
<evidence type="ECO:0000256" key="8">
    <source>
        <dbReference type="PIRSR" id="PIRSR000915-3"/>
    </source>
</evidence>
<dbReference type="InterPro" id="IPR006349">
    <property type="entry name" value="PGP_euk"/>
</dbReference>
<dbReference type="OrthoDB" id="413953at2759"/>
<feature type="binding site" evidence="7">
    <location>
        <position position="218"/>
    </location>
    <ligand>
        <name>substrate</name>
    </ligand>
</feature>
<dbReference type="AlphaFoldDB" id="A0A2T6ZXC2"/>
<sequence length="294" mass="32004">MPSRKLSGKPEELAAFIDKFDIFLFDCDGVLWQGKALLPRTVETLAHLRNLGKHLLFVTNNSTKSRATYQKTLQDFGIPCDVNEIFCSAYSSAIYISRVLQLPRDKKVYVIGESGIEEELAAEGITYIGDDGGDITPEDYDSFGPDEDVGVVLCGLDRAISYRKLARAYQYLRNPETVFLATNIDSTFPTHGKLFPGAGAISAPLICMTGRTPVSLGKPSQAMMDAIEGVLKFDKKRACMVGDRLDTDIRFGIEGGLGGTLAVLTGVSTEEEILEEGAAAVPDVYLDRLCDILG</sequence>
<reference evidence="9 10" key="1">
    <citation type="submission" date="2017-04" db="EMBL/GenBank/DDBJ databases">
        <title>Draft genome sequence of Tuber borchii Vittad., a whitish edible truffle.</title>
        <authorList>
            <consortium name="DOE Joint Genome Institute"/>
            <person name="Murat C."/>
            <person name="Kuo A."/>
            <person name="Barry K.W."/>
            <person name="Clum A."/>
            <person name="Dockter R.B."/>
            <person name="Fauchery L."/>
            <person name="Iotti M."/>
            <person name="Kohler A."/>
            <person name="Labutti K."/>
            <person name="Lindquist E.A."/>
            <person name="Lipzen A."/>
            <person name="Ohm R.A."/>
            <person name="Wang M."/>
            <person name="Grigoriev I.V."/>
            <person name="Zambonelli A."/>
            <person name="Martin F.M."/>
        </authorList>
    </citation>
    <scope>NUCLEOTIDE SEQUENCE [LARGE SCALE GENOMIC DNA]</scope>
    <source>
        <strain evidence="9 10">Tbo3840</strain>
    </source>
</reference>
<dbReference type="STRING" id="42251.A0A2T6ZXC2"/>
<dbReference type="NCBIfam" id="TIGR01460">
    <property type="entry name" value="HAD-SF-IIA"/>
    <property type="match status" value="1"/>
</dbReference>
<dbReference type="Proteomes" id="UP000244722">
    <property type="component" value="Unassembled WGS sequence"/>
</dbReference>
<comment type="caution">
    <text evidence="9">The sequence shown here is derived from an EMBL/GenBank/DDBJ whole genome shotgun (WGS) entry which is preliminary data.</text>
</comment>
<organism evidence="9 10">
    <name type="scientific">Tuber borchii</name>
    <name type="common">White truffle</name>
    <dbReference type="NCBI Taxonomy" id="42251"/>
    <lineage>
        <taxon>Eukaryota</taxon>
        <taxon>Fungi</taxon>
        <taxon>Dikarya</taxon>
        <taxon>Ascomycota</taxon>
        <taxon>Pezizomycotina</taxon>
        <taxon>Pezizomycetes</taxon>
        <taxon>Pezizales</taxon>
        <taxon>Tuberaceae</taxon>
        <taxon>Tuber</taxon>
    </lineage>
</organism>
<dbReference type="InterPro" id="IPR036412">
    <property type="entry name" value="HAD-like_sf"/>
</dbReference>
<keyword evidence="1 5" id="KW-0378">Hydrolase</keyword>
<evidence type="ECO:0000313" key="9">
    <source>
        <dbReference type="EMBL" id="PUU80139.1"/>
    </source>
</evidence>
<evidence type="ECO:0000256" key="7">
    <source>
        <dbReference type="PIRSR" id="PIRSR000915-2"/>
    </source>
</evidence>
<evidence type="ECO:0000256" key="3">
    <source>
        <dbReference type="ARBA" id="ARBA00066659"/>
    </source>
</evidence>
<evidence type="ECO:0000256" key="4">
    <source>
        <dbReference type="ARBA" id="ARBA00069197"/>
    </source>
</evidence>
<evidence type="ECO:0000256" key="2">
    <source>
        <dbReference type="ARBA" id="ARBA00050247"/>
    </source>
</evidence>
<keyword evidence="8" id="KW-0479">Metal-binding</keyword>
<feature type="active site" description="Proton donor" evidence="6">
    <location>
        <position position="28"/>
    </location>
</feature>
<comment type="cofactor">
    <cofactor evidence="8">
        <name>Mg(2+)</name>
        <dbReference type="ChEBI" id="CHEBI:18420"/>
    </cofactor>
    <text evidence="8">Divalent metal ions. Mg(2+) is the most effective.</text>
</comment>